<keyword evidence="2" id="KW-0012">Acyltransferase</keyword>
<dbReference type="AlphaFoldDB" id="A0A5C5XJI3"/>
<evidence type="ECO:0000313" key="3">
    <source>
        <dbReference type="Proteomes" id="UP000316095"/>
    </source>
</evidence>
<dbReference type="OrthoDB" id="424368at2"/>
<dbReference type="PANTHER" id="PTHR43451:SF1">
    <property type="entry name" value="ACETYLTRANSFERASE"/>
    <property type="match status" value="1"/>
</dbReference>
<dbReference type="GO" id="GO:0016747">
    <property type="term" value="F:acyltransferase activity, transferring groups other than amino-acyl groups"/>
    <property type="evidence" value="ECO:0007669"/>
    <property type="project" value="InterPro"/>
</dbReference>
<dbReference type="RefSeq" id="WP_146504378.1">
    <property type="nucleotide sequence ID" value="NZ_SJPG01000001.1"/>
</dbReference>
<dbReference type="Pfam" id="PF13673">
    <property type="entry name" value="Acetyltransf_10"/>
    <property type="match status" value="1"/>
</dbReference>
<dbReference type="PANTHER" id="PTHR43451">
    <property type="entry name" value="ACETYLTRANSFERASE (GNAT) FAMILY PROTEIN"/>
    <property type="match status" value="1"/>
</dbReference>
<keyword evidence="3" id="KW-1185">Reference proteome</keyword>
<dbReference type="Proteomes" id="UP000316095">
    <property type="component" value="Unassembled WGS sequence"/>
</dbReference>
<feature type="domain" description="N-acetyltransferase" evidence="1">
    <location>
        <begin position="15"/>
        <end position="152"/>
    </location>
</feature>
<sequence>MIQHYAGQSNEIAELFYRSIHEIACSAYSEDQLNAWAPYPIDYDRWKYRCELKRPFLYVIEEQIAGFIELDPDGHIDCHYVHPNFTRRGVATALLNHVMEIALQLEFDRLFVEASHVIRPLYEKQGFTVVKANQVERHGIVLENWIMELPRNPKS</sequence>
<protein>
    <submittedName>
        <fullName evidence="2">Putative N-acetyltransferase YafP</fullName>
        <ecNumber evidence="2">2.3.1.-</ecNumber>
    </submittedName>
</protein>
<evidence type="ECO:0000313" key="2">
    <source>
        <dbReference type="EMBL" id="TWT62531.1"/>
    </source>
</evidence>
<dbReference type="EMBL" id="SJPG01000001">
    <property type="protein sequence ID" value="TWT62531.1"/>
    <property type="molecule type" value="Genomic_DNA"/>
</dbReference>
<organism evidence="2 3">
    <name type="scientific">Rubinisphaera italica</name>
    <dbReference type="NCBI Taxonomy" id="2527969"/>
    <lineage>
        <taxon>Bacteria</taxon>
        <taxon>Pseudomonadati</taxon>
        <taxon>Planctomycetota</taxon>
        <taxon>Planctomycetia</taxon>
        <taxon>Planctomycetales</taxon>
        <taxon>Planctomycetaceae</taxon>
        <taxon>Rubinisphaera</taxon>
    </lineage>
</organism>
<dbReference type="Gene3D" id="3.40.630.30">
    <property type="match status" value="1"/>
</dbReference>
<evidence type="ECO:0000259" key="1">
    <source>
        <dbReference type="PROSITE" id="PS51186"/>
    </source>
</evidence>
<dbReference type="CDD" id="cd04301">
    <property type="entry name" value="NAT_SF"/>
    <property type="match status" value="1"/>
</dbReference>
<dbReference type="EC" id="2.3.1.-" evidence="2"/>
<reference evidence="2 3" key="1">
    <citation type="submission" date="2019-02" db="EMBL/GenBank/DDBJ databases">
        <title>Deep-cultivation of Planctomycetes and their phenomic and genomic characterization uncovers novel biology.</title>
        <authorList>
            <person name="Wiegand S."/>
            <person name="Jogler M."/>
            <person name="Boedeker C."/>
            <person name="Pinto D."/>
            <person name="Vollmers J."/>
            <person name="Rivas-Marin E."/>
            <person name="Kohn T."/>
            <person name="Peeters S.H."/>
            <person name="Heuer A."/>
            <person name="Rast P."/>
            <person name="Oberbeckmann S."/>
            <person name="Bunk B."/>
            <person name="Jeske O."/>
            <person name="Meyerdierks A."/>
            <person name="Storesund J.E."/>
            <person name="Kallscheuer N."/>
            <person name="Luecker S."/>
            <person name="Lage O.M."/>
            <person name="Pohl T."/>
            <person name="Merkel B.J."/>
            <person name="Hornburger P."/>
            <person name="Mueller R.-W."/>
            <person name="Bruemmer F."/>
            <person name="Labrenz M."/>
            <person name="Spormann A.M."/>
            <person name="Op Den Camp H."/>
            <person name="Overmann J."/>
            <person name="Amann R."/>
            <person name="Jetten M.S.M."/>
            <person name="Mascher T."/>
            <person name="Medema M.H."/>
            <person name="Devos D.P."/>
            <person name="Kaster A.-K."/>
            <person name="Ovreas L."/>
            <person name="Rohde M."/>
            <person name="Galperin M.Y."/>
            <person name="Jogler C."/>
        </authorList>
    </citation>
    <scope>NUCLEOTIDE SEQUENCE [LARGE SCALE GENOMIC DNA]</scope>
    <source>
        <strain evidence="2 3">Pan54</strain>
    </source>
</reference>
<proteinExistence type="predicted"/>
<comment type="caution">
    <text evidence="2">The sequence shown here is derived from an EMBL/GenBank/DDBJ whole genome shotgun (WGS) entry which is preliminary data.</text>
</comment>
<dbReference type="SUPFAM" id="SSF55729">
    <property type="entry name" value="Acyl-CoA N-acyltransferases (Nat)"/>
    <property type="match status" value="1"/>
</dbReference>
<dbReference type="InterPro" id="IPR016181">
    <property type="entry name" value="Acyl_CoA_acyltransferase"/>
</dbReference>
<dbReference type="InterPro" id="IPR000182">
    <property type="entry name" value="GNAT_dom"/>
</dbReference>
<dbReference type="InterPro" id="IPR052564">
    <property type="entry name" value="N-acetyltrans/Recomb-assoc"/>
</dbReference>
<name>A0A5C5XJI3_9PLAN</name>
<gene>
    <name evidence="2" type="primary">yafP</name>
    <name evidence="2" type="ORF">Pan54_32730</name>
</gene>
<dbReference type="PROSITE" id="PS51186">
    <property type="entry name" value="GNAT"/>
    <property type="match status" value="1"/>
</dbReference>
<keyword evidence="2" id="KW-0808">Transferase</keyword>
<accession>A0A5C5XJI3</accession>